<dbReference type="EMBL" id="MU006357">
    <property type="protein sequence ID" value="KAF2844982.1"/>
    <property type="molecule type" value="Genomic_DNA"/>
</dbReference>
<dbReference type="Gene3D" id="3.40.630.30">
    <property type="match status" value="1"/>
</dbReference>
<dbReference type="Proteomes" id="UP000799423">
    <property type="component" value="Unassembled WGS sequence"/>
</dbReference>
<organism evidence="2 3">
    <name type="scientific">Plenodomus tracheiphilus IPT5</name>
    <dbReference type="NCBI Taxonomy" id="1408161"/>
    <lineage>
        <taxon>Eukaryota</taxon>
        <taxon>Fungi</taxon>
        <taxon>Dikarya</taxon>
        <taxon>Ascomycota</taxon>
        <taxon>Pezizomycotina</taxon>
        <taxon>Dothideomycetes</taxon>
        <taxon>Pleosporomycetidae</taxon>
        <taxon>Pleosporales</taxon>
        <taxon>Pleosporineae</taxon>
        <taxon>Leptosphaeriaceae</taxon>
        <taxon>Plenodomus</taxon>
    </lineage>
</organism>
<sequence>MLQAKADFIKIPTGSDGFQTHPTKPSKRLPDVDITLKPCDASDAEKIAEGLYAAFPPTWWDKKEPPALRPANDIIRVQRMAKRLLPSLSYPHMKWMKAVLTSTNETIGVAGWMAPSNPGIHNIFRRSAIDYYSWRQSMGWTDQEVDEMWSHTDDEAWSVTFGTDDETREEVLGGERHWYLAPLLTWPGWQGKGVGKRLLTWAIEQADGTDPVTPLYLESAPTARAVYMHCGFVPQGEYNFVRRGPAVVKGLEGDGKAEDDQVGC</sequence>
<feature type="domain" description="N-acetyltransferase" evidence="1">
    <location>
        <begin position="118"/>
        <end position="254"/>
    </location>
</feature>
<name>A0A6A7APC0_9PLEO</name>
<gene>
    <name evidence="2" type="ORF">T440DRAFT_297360</name>
</gene>
<accession>A0A6A7APC0</accession>
<dbReference type="InterPro" id="IPR000182">
    <property type="entry name" value="GNAT_dom"/>
</dbReference>
<dbReference type="GO" id="GO:0016747">
    <property type="term" value="F:acyltransferase activity, transferring groups other than amino-acyl groups"/>
    <property type="evidence" value="ECO:0007669"/>
    <property type="project" value="InterPro"/>
</dbReference>
<dbReference type="InterPro" id="IPR016181">
    <property type="entry name" value="Acyl_CoA_acyltransferase"/>
</dbReference>
<dbReference type="AlphaFoldDB" id="A0A6A7APC0"/>
<dbReference type="CDD" id="cd04301">
    <property type="entry name" value="NAT_SF"/>
    <property type="match status" value="1"/>
</dbReference>
<dbReference type="InterPro" id="IPR052523">
    <property type="entry name" value="Trichothecene_AcTrans"/>
</dbReference>
<dbReference type="Pfam" id="PF13673">
    <property type="entry name" value="Acetyltransf_10"/>
    <property type="match status" value="1"/>
</dbReference>
<dbReference type="SUPFAM" id="SSF55729">
    <property type="entry name" value="Acyl-CoA N-acyltransferases (Nat)"/>
    <property type="match status" value="1"/>
</dbReference>
<dbReference type="PANTHER" id="PTHR42791">
    <property type="entry name" value="GNAT FAMILY ACETYLTRANSFERASE"/>
    <property type="match status" value="1"/>
</dbReference>
<evidence type="ECO:0000313" key="3">
    <source>
        <dbReference type="Proteomes" id="UP000799423"/>
    </source>
</evidence>
<reference evidence="2" key="1">
    <citation type="submission" date="2020-01" db="EMBL/GenBank/DDBJ databases">
        <authorList>
            <consortium name="DOE Joint Genome Institute"/>
            <person name="Haridas S."/>
            <person name="Albert R."/>
            <person name="Binder M."/>
            <person name="Bloem J."/>
            <person name="Labutti K."/>
            <person name="Salamov A."/>
            <person name="Andreopoulos B."/>
            <person name="Baker S.E."/>
            <person name="Barry K."/>
            <person name="Bills G."/>
            <person name="Bluhm B.H."/>
            <person name="Cannon C."/>
            <person name="Castanera R."/>
            <person name="Culley D.E."/>
            <person name="Daum C."/>
            <person name="Ezra D."/>
            <person name="Gonzalez J.B."/>
            <person name="Henrissat B."/>
            <person name="Kuo A."/>
            <person name="Liang C."/>
            <person name="Lipzen A."/>
            <person name="Lutzoni F."/>
            <person name="Magnuson J."/>
            <person name="Mondo S."/>
            <person name="Nolan M."/>
            <person name="Ohm R."/>
            <person name="Pangilinan J."/>
            <person name="Park H.-J."/>
            <person name="Ramirez L."/>
            <person name="Alfaro M."/>
            <person name="Sun H."/>
            <person name="Tritt A."/>
            <person name="Yoshinaga Y."/>
            <person name="Zwiers L.-H."/>
            <person name="Turgeon B.G."/>
            <person name="Goodwin S.B."/>
            <person name="Spatafora J.W."/>
            <person name="Crous P.W."/>
            <person name="Grigoriev I.V."/>
        </authorList>
    </citation>
    <scope>NUCLEOTIDE SEQUENCE</scope>
    <source>
        <strain evidence="2">IPT5</strain>
    </source>
</reference>
<dbReference type="PANTHER" id="PTHR42791:SF2">
    <property type="entry name" value="N-ACETYLTRANSFERASE DOMAIN-CONTAINING PROTEIN"/>
    <property type="match status" value="1"/>
</dbReference>
<keyword evidence="3" id="KW-1185">Reference proteome</keyword>
<evidence type="ECO:0000259" key="1">
    <source>
        <dbReference type="PROSITE" id="PS51186"/>
    </source>
</evidence>
<evidence type="ECO:0000313" key="2">
    <source>
        <dbReference type="EMBL" id="KAF2844982.1"/>
    </source>
</evidence>
<protein>
    <recommendedName>
        <fullName evidence="1">N-acetyltransferase domain-containing protein</fullName>
    </recommendedName>
</protein>
<dbReference type="OrthoDB" id="196847at2759"/>
<dbReference type="PROSITE" id="PS51186">
    <property type="entry name" value="GNAT"/>
    <property type="match status" value="1"/>
</dbReference>
<proteinExistence type="predicted"/>